<evidence type="ECO:0000313" key="1">
    <source>
        <dbReference type="EMBL" id="GEQ22488.1"/>
    </source>
</evidence>
<dbReference type="Pfam" id="PF03864">
    <property type="entry name" value="Phage_cap_E"/>
    <property type="match status" value="1"/>
</dbReference>
<dbReference type="AlphaFoldDB" id="A0A512TR66"/>
<gene>
    <name evidence="1" type="ORF">CBU02nite_29940</name>
</gene>
<name>A0A512TR66_CLOBU</name>
<dbReference type="Proteomes" id="UP000321089">
    <property type="component" value="Unassembled WGS sequence"/>
</dbReference>
<dbReference type="InterPro" id="IPR005564">
    <property type="entry name" value="Major_capsid_GpE"/>
</dbReference>
<organism evidence="1 2">
    <name type="scientific">Clostridium butyricum</name>
    <dbReference type="NCBI Taxonomy" id="1492"/>
    <lineage>
        <taxon>Bacteria</taxon>
        <taxon>Bacillati</taxon>
        <taxon>Bacillota</taxon>
        <taxon>Clostridia</taxon>
        <taxon>Eubacteriales</taxon>
        <taxon>Clostridiaceae</taxon>
        <taxon>Clostridium</taxon>
    </lineage>
</organism>
<dbReference type="RefSeq" id="WP_103673302.1">
    <property type="nucleotide sequence ID" value="NZ_BKBC01000049.1"/>
</dbReference>
<dbReference type="InterPro" id="IPR053738">
    <property type="entry name" value="Lambda_capsid_assembly"/>
</dbReference>
<dbReference type="Gene3D" id="3.90.1690.10">
    <property type="entry name" value="phage-related protein like domain"/>
    <property type="match status" value="1"/>
</dbReference>
<sequence>MNLQDFINSQNIALYMKELPVEPTLEKSLFPPKKVLGTKLENAKGAKKKPIALRQSTFDVAAKMRSLSAEITVQSTEIPFFKESTGIDETTRRELISAMGCNNENLVKAISDQIFDGQVNLVKGSDIIPKAMAAQVVQNGVINYSSDANDGGVVVDYGVPSNHKVTLTSTDKWTDPSADIVGDVKKWQKVLTNENYPKPTTLMLTETTFDNTFLVNTAIKGHLNGNVMNQNRILSQKDYLQFAKEVMGITVVFLDDSTYYPYEGASAVQYYENNKVTLMSGTTLGNTVYGVTPEEFDKTHGSGKLDTTMVGTGTAITTMVKEDPVTVDTKVSVMPIVSFDRADEVFFATVG</sequence>
<protein>
    <submittedName>
        <fullName evidence="1">Phage capsid protein</fullName>
    </submittedName>
</protein>
<accession>A0A512TR66</accession>
<evidence type="ECO:0000313" key="2">
    <source>
        <dbReference type="Proteomes" id="UP000321089"/>
    </source>
</evidence>
<reference evidence="1 2" key="1">
    <citation type="submission" date="2019-07" db="EMBL/GenBank/DDBJ databases">
        <title>Whole genome shotgun sequence of Clostridium butyricum NBRC 3858.</title>
        <authorList>
            <person name="Hosoyama A."/>
            <person name="Uohara A."/>
            <person name="Ohji S."/>
            <person name="Ichikawa N."/>
        </authorList>
    </citation>
    <scope>NUCLEOTIDE SEQUENCE [LARGE SCALE GENOMIC DNA]</scope>
    <source>
        <strain evidence="1 2">NBRC 3858</strain>
    </source>
</reference>
<proteinExistence type="predicted"/>
<dbReference type="EMBL" id="BKBC01000049">
    <property type="protein sequence ID" value="GEQ22488.1"/>
    <property type="molecule type" value="Genomic_DNA"/>
</dbReference>
<comment type="caution">
    <text evidence="1">The sequence shown here is derived from an EMBL/GenBank/DDBJ whole genome shotgun (WGS) entry which is preliminary data.</text>
</comment>